<feature type="chain" id="PRO_5015163784" evidence="1">
    <location>
        <begin position="25"/>
        <end position="458"/>
    </location>
</feature>
<gene>
    <name evidence="2" type="ORF">DHEL01_v212819</name>
</gene>
<feature type="signal peptide" evidence="1">
    <location>
        <begin position="1"/>
        <end position="24"/>
    </location>
</feature>
<sequence>MQNSTAKFVVASCVWLAGAALADATREPQVQILPSLREQGRIVDTWTEERKALIPGILQKYDVDAWLVQISQREYAEDTVFWALKDYEQFSARRRTTQLILANATGNTASSYQWIDNTPLLWSDLKAVLADQQPRTIALNTHTELAFSSGLHAGELEAIEAAIGVEWAERFVLEPMIAVEVVATMVNSRLGWYRKLMETAWAIIEEAFSSKQIVPGETTTLDLEWWMRERIQSLNYTTWFQPSVYILTEDDCSMCSTPDTARFPGDRDHIILPGDIIHTDFGVSALGLNTDTQHMGYVLRPGETEDDIPRSVLEGLRKANRLQDITKAQMQIGATGNEILRNIRQEMEKENIQGKIYCHATGEFGHSAGTVIGMTNLQDEVPVLGDLPLLKNTYYSIELLAQHYIPEKNMTVNFPLEEDVYWREETQSWEWVYGRQSEYLVIDTRHKPTSQAQPELEL</sequence>
<accession>A0A2P5HEW8</accession>
<reference evidence="2" key="1">
    <citation type="submission" date="2017-09" db="EMBL/GenBank/DDBJ databases">
        <title>Polyketide synthases of a Diaporthe helianthi virulent isolate.</title>
        <authorList>
            <person name="Baroncelli R."/>
        </authorList>
    </citation>
    <scope>NUCLEOTIDE SEQUENCE [LARGE SCALE GENOMIC DNA]</scope>
    <source>
        <strain evidence="2">7/96</strain>
    </source>
</reference>
<keyword evidence="3" id="KW-1185">Reference proteome</keyword>
<keyword evidence="2" id="KW-0645">Protease</keyword>
<dbReference type="InterPro" id="IPR036005">
    <property type="entry name" value="Creatinase/aminopeptidase-like"/>
</dbReference>
<name>A0A2P5HEW8_DIAHE</name>
<dbReference type="InParanoid" id="A0A2P5HEW8"/>
<keyword evidence="1" id="KW-0732">Signal</keyword>
<dbReference type="OrthoDB" id="3632757at2759"/>
<dbReference type="STRING" id="158607.A0A2P5HEW8"/>
<dbReference type="GO" id="GO:0004177">
    <property type="term" value="F:aminopeptidase activity"/>
    <property type="evidence" value="ECO:0007669"/>
    <property type="project" value="UniProtKB-KW"/>
</dbReference>
<organism evidence="2 3">
    <name type="scientific">Diaporthe helianthi</name>
    <dbReference type="NCBI Taxonomy" id="158607"/>
    <lineage>
        <taxon>Eukaryota</taxon>
        <taxon>Fungi</taxon>
        <taxon>Dikarya</taxon>
        <taxon>Ascomycota</taxon>
        <taxon>Pezizomycotina</taxon>
        <taxon>Sordariomycetes</taxon>
        <taxon>Sordariomycetidae</taxon>
        <taxon>Diaporthales</taxon>
        <taxon>Diaporthaceae</taxon>
        <taxon>Diaporthe</taxon>
    </lineage>
</organism>
<protein>
    <submittedName>
        <fullName evidence="2">Xaa-Pro aminopeptidase family enzyme</fullName>
    </submittedName>
</protein>
<comment type="caution">
    <text evidence="2">The sequence shown here is derived from an EMBL/GenBank/DDBJ whole genome shotgun (WGS) entry which is preliminary data.</text>
</comment>
<dbReference type="Proteomes" id="UP000094444">
    <property type="component" value="Unassembled WGS sequence"/>
</dbReference>
<dbReference type="Gene3D" id="3.90.230.10">
    <property type="entry name" value="Creatinase/methionine aminopeptidase superfamily"/>
    <property type="match status" value="1"/>
</dbReference>
<dbReference type="SUPFAM" id="SSF55920">
    <property type="entry name" value="Creatinase/aminopeptidase"/>
    <property type="match status" value="1"/>
</dbReference>
<keyword evidence="2" id="KW-0031">Aminopeptidase</keyword>
<keyword evidence="2" id="KW-0378">Hydrolase</keyword>
<evidence type="ECO:0000313" key="2">
    <source>
        <dbReference type="EMBL" id="POS68787.1"/>
    </source>
</evidence>
<dbReference type="EMBL" id="MAVT02003175">
    <property type="protein sequence ID" value="POS68787.1"/>
    <property type="molecule type" value="Genomic_DNA"/>
</dbReference>
<dbReference type="AlphaFoldDB" id="A0A2P5HEW8"/>
<proteinExistence type="predicted"/>
<evidence type="ECO:0000313" key="3">
    <source>
        <dbReference type="Proteomes" id="UP000094444"/>
    </source>
</evidence>
<evidence type="ECO:0000256" key="1">
    <source>
        <dbReference type="SAM" id="SignalP"/>
    </source>
</evidence>